<dbReference type="Gene3D" id="3.40.50.300">
    <property type="entry name" value="P-loop containing nucleotide triphosphate hydrolases"/>
    <property type="match status" value="1"/>
</dbReference>
<accession>A0A1G6XU83</accession>
<dbReference type="Proteomes" id="UP000198908">
    <property type="component" value="Unassembled WGS sequence"/>
</dbReference>
<feature type="domain" description="IcmF-related" evidence="4">
    <location>
        <begin position="515"/>
        <end position="819"/>
    </location>
</feature>
<name>A0A1G6XU83_9BURK</name>
<feature type="transmembrane region" description="Helical" evidence="2">
    <location>
        <begin position="12"/>
        <end position="35"/>
    </location>
</feature>
<evidence type="ECO:0000256" key="1">
    <source>
        <dbReference type="SAM" id="MobiDB-lite"/>
    </source>
</evidence>
<keyword evidence="2" id="KW-0812">Transmembrane</keyword>
<evidence type="ECO:0000259" key="3">
    <source>
        <dbReference type="Pfam" id="PF06744"/>
    </source>
</evidence>
<reference evidence="7" key="1">
    <citation type="submission" date="2016-09" db="EMBL/GenBank/DDBJ databases">
        <authorList>
            <person name="Varghese N."/>
            <person name="Submissions S."/>
        </authorList>
    </citation>
    <scope>NUCLEOTIDE SEQUENCE [LARGE SCALE GENOMIC DNA]</scope>
    <source>
        <strain evidence="7">TNe-862</strain>
    </source>
</reference>
<dbReference type="InterPro" id="IPR027417">
    <property type="entry name" value="P-loop_NTPase"/>
</dbReference>
<feature type="region of interest" description="Disordered" evidence="1">
    <location>
        <begin position="395"/>
        <end position="418"/>
    </location>
</feature>
<protein>
    <submittedName>
        <fullName evidence="6">Type VI secretion system protein ImpL</fullName>
    </submittedName>
</protein>
<evidence type="ECO:0000313" key="6">
    <source>
        <dbReference type="EMBL" id="SDD81541.1"/>
    </source>
</evidence>
<feature type="transmembrane region" description="Helical" evidence="2">
    <location>
        <begin position="455"/>
        <end position="477"/>
    </location>
</feature>
<gene>
    <name evidence="6" type="ORF">SAMN05421548_12619</name>
</gene>
<dbReference type="PANTHER" id="PTHR36153:SF1">
    <property type="entry name" value="TYPE VI SECRETION SYSTEM COMPONENT TSSM1"/>
    <property type="match status" value="1"/>
</dbReference>
<feature type="transmembrane region" description="Helical" evidence="2">
    <location>
        <begin position="47"/>
        <end position="66"/>
    </location>
</feature>
<dbReference type="InterPro" id="IPR009612">
    <property type="entry name" value="IcmF-rel"/>
</dbReference>
<dbReference type="AlphaFoldDB" id="A0A1G6XU83"/>
<dbReference type="STRING" id="416944.SAMN05421548_12619"/>
<keyword evidence="7" id="KW-1185">Reference proteome</keyword>
<dbReference type="Pfam" id="PF14331">
    <property type="entry name" value="IcmF-related_N"/>
    <property type="match status" value="1"/>
</dbReference>
<dbReference type="InterPro" id="IPR025743">
    <property type="entry name" value="TssM1_N"/>
</dbReference>
<evidence type="ECO:0000259" key="5">
    <source>
        <dbReference type="Pfam" id="PF14331"/>
    </source>
</evidence>
<dbReference type="PANTHER" id="PTHR36153">
    <property type="entry name" value="INNER MEMBRANE PROTEIN-RELATED"/>
    <property type="match status" value="1"/>
</dbReference>
<keyword evidence="2" id="KW-1133">Transmembrane helix</keyword>
<dbReference type="CDD" id="cd00882">
    <property type="entry name" value="Ras_like_GTPase"/>
    <property type="match status" value="1"/>
</dbReference>
<dbReference type="SUPFAM" id="SSF52540">
    <property type="entry name" value="P-loop containing nucleoside triphosphate hydrolases"/>
    <property type="match status" value="1"/>
</dbReference>
<dbReference type="InterPro" id="IPR053156">
    <property type="entry name" value="T6SS_TssM-like"/>
</dbReference>
<dbReference type="InterPro" id="IPR010623">
    <property type="entry name" value="IcmF_C"/>
</dbReference>
<dbReference type="NCBIfam" id="TIGR03348">
    <property type="entry name" value="VI_IcmF"/>
    <property type="match status" value="1"/>
</dbReference>
<dbReference type="EMBL" id="FMYQ01000026">
    <property type="protein sequence ID" value="SDD81541.1"/>
    <property type="molecule type" value="Genomic_DNA"/>
</dbReference>
<feature type="domain" description="Type VI secretion system component TssM1 N-terminal" evidence="5">
    <location>
        <begin position="201"/>
        <end position="463"/>
    </location>
</feature>
<dbReference type="Pfam" id="PF06761">
    <property type="entry name" value="IcmF-related"/>
    <property type="match status" value="1"/>
</dbReference>
<evidence type="ECO:0000256" key="2">
    <source>
        <dbReference type="SAM" id="Phobius"/>
    </source>
</evidence>
<proteinExistence type="predicted"/>
<organism evidence="6 7">
    <name type="scientific">Paraburkholderia lycopersici</name>
    <dbReference type="NCBI Taxonomy" id="416944"/>
    <lineage>
        <taxon>Bacteria</taxon>
        <taxon>Pseudomonadati</taxon>
        <taxon>Pseudomonadota</taxon>
        <taxon>Betaproteobacteria</taxon>
        <taxon>Burkholderiales</taxon>
        <taxon>Burkholderiaceae</taxon>
        <taxon>Paraburkholderia</taxon>
    </lineage>
</organism>
<sequence>MPRFLSVILASRIAWGLAFASMLAGMVWLFGAMLTLHGTHPLADTRARLLLIGAIYAVWALVFLCVKAWCFWRARTTAAAADGEVPQPDRKLKKRFEEATRLLRRAHAGVAPWYAPRGWWLRLSRDYLYRRPWYLVVGAPGAGKTTLLARSGLHFPFADLFGKTARHKVGATHGCDWWLTDAAVLLDTAGFPAAGNDAQDDTTENWSVLLNLLRKYRPRQPIDGVLLAVDMDDLLDASAEARHEQARLLHKRLQELHRHLRVRFPVYVVVTKSDRLAGFLPYFAGLDEDHRQQIWGFTFPYEATQAAGFDLTAGVEKQHDMLLRRLEAGLAETMIAIRDVEARARAYLLPQQFARLKSLLPGYLDTVFSFSSFEIRLVPRGVYFTSAAADGGDAGTTASEAALPRHAAPDPLGNHREEKKDASGTYFIRDLLEKVVFPEAGLAESNRWWEYRNSILHWAGYALLGALLVLTGTVWYASYRNNHAYLDEVARKLPAVEAQGNELDPLHQQDLFRLLPYLDALRHLSQSPQFATDSPPLRYGFGLDQGKPLEAAAGGLYQRALDTLLLPLAAAQIRDILANDSRTDPVFSHEALKAYRMMLDPGHYDAGFLRAWLMSNLRQQHAADVTQAQWDSLDAHLEQLFGQRTFSSPFARDTRLEEQTLAYLGTVPASRRLYRRLRQKLLGANERRSVSLIDLAGAQAELVFRRSDGKSLVDSIPGLYTRDGYWQTFDKQLAGLAGEMSEEDAWVLGTTGRQTNPDDMIKAVRQLYMQDFMRYWDGLLDSVALNDVSSLSQRIEIARLLSGPDSLLRRLVVNAARNLQLTRDKGNNAAPKGAVDGAQTPSNTLESQFSSADAGPDDASSAPEQVVVNHYRPLIDLAQSSGAPGGGIELDKVLKQINDLYNYLLTVQSAASSGMNAPASDVVARLQSEFDRLPFRQMLHSLAVGAGNDVQSSEIVNVRKHADADVMAFCRRAIAGRYPLVRNASQDIAAEDFGRMFAPGSGLMDSFFQQNLTGKVDTSGTAWRFNRGIGADAPSGGENVLRPFQQAQNIRDTFFGRDGQQTPSFRVTLRPAGMDSDIQSMSLDVNGQTMQYSHGPLVAQVVNWPGTKDNQRVDLQLNLFSGGSASLSASGDWALHHLFDNATITAGRNARSHLATFNIEGHRVTLEVIPNSIRDPFLPPPFTCS</sequence>
<feature type="compositionally biased region" description="Polar residues" evidence="1">
    <location>
        <begin position="839"/>
        <end position="849"/>
    </location>
</feature>
<keyword evidence="2" id="KW-0472">Membrane</keyword>
<dbReference type="Pfam" id="PF06744">
    <property type="entry name" value="IcmF_C"/>
    <property type="match status" value="1"/>
</dbReference>
<dbReference type="InterPro" id="IPR017731">
    <property type="entry name" value="TssM1-like"/>
</dbReference>
<feature type="compositionally biased region" description="Low complexity" evidence="1">
    <location>
        <begin position="850"/>
        <end position="862"/>
    </location>
</feature>
<feature type="domain" description="Type VI secretion system IcmF C-terminal" evidence="3">
    <location>
        <begin position="1068"/>
        <end position="1169"/>
    </location>
</feature>
<evidence type="ECO:0000259" key="4">
    <source>
        <dbReference type="Pfam" id="PF06761"/>
    </source>
</evidence>
<dbReference type="RefSeq" id="WP_176929184.1">
    <property type="nucleotide sequence ID" value="NZ_FMYQ01000026.1"/>
</dbReference>
<evidence type="ECO:0000313" key="7">
    <source>
        <dbReference type="Proteomes" id="UP000198908"/>
    </source>
</evidence>
<feature type="region of interest" description="Disordered" evidence="1">
    <location>
        <begin position="823"/>
        <end position="862"/>
    </location>
</feature>